<feature type="transmembrane region" description="Helical" evidence="4">
    <location>
        <begin position="86"/>
        <end position="104"/>
    </location>
</feature>
<dbReference type="EMBL" id="CP050313">
    <property type="protein sequence ID" value="QIR15138.1"/>
    <property type="molecule type" value="Genomic_DNA"/>
</dbReference>
<dbReference type="RefSeq" id="WP_167678621.1">
    <property type="nucleotide sequence ID" value="NZ_CP050313.1"/>
</dbReference>
<protein>
    <submittedName>
        <fullName evidence="5">Tetratricopeptide repeat protein</fullName>
    </submittedName>
</protein>
<feature type="transmembrane region" description="Helical" evidence="4">
    <location>
        <begin position="175"/>
        <end position="191"/>
    </location>
</feature>
<feature type="transmembrane region" description="Helical" evidence="4">
    <location>
        <begin position="140"/>
        <end position="163"/>
    </location>
</feature>
<dbReference type="InterPro" id="IPR052346">
    <property type="entry name" value="O-mannosyl-transferase_TMTC"/>
</dbReference>
<dbReference type="InterPro" id="IPR019734">
    <property type="entry name" value="TPR_rpt"/>
</dbReference>
<evidence type="ECO:0000256" key="4">
    <source>
        <dbReference type="SAM" id="Phobius"/>
    </source>
</evidence>
<evidence type="ECO:0000313" key="5">
    <source>
        <dbReference type="EMBL" id="QIR15138.1"/>
    </source>
</evidence>
<feature type="repeat" description="TPR" evidence="3">
    <location>
        <begin position="426"/>
        <end position="459"/>
    </location>
</feature>
<keyword evidence="4" id="KW-0472">Membrane</keyword>
<proteinExistence type="predicted"/>
<dbReference type="Pfam" id="PF14559">
    <property type="entry name" value="TPR_19"/>
    <property type="match status" value="1"/>
</dbReference>
<reference evidence="5 6" key="1">
    <citation type="submission" date="2020-03" db="EMBL/GenBank/DDBJ databases">
        <title>Complete genome sequence of Shewanella sp.</title>
        <authorList>
            <person name="Kim Y.-S."/>
            <person name="Kim S.-J."/>
            <person name="Jung H.-K."/>
            <person name="Kim K.-H."/>
        </authorList>
    </citation>
    <scope>NUCLEOTIDE SEQUENCE [LARGE SCALE GENOMIC DNA]</scope>
    <source>
        <strain evidence="5 6">PN3F2</strain>
    </source>
</reference>
<dbReference type="KEGG" id="saes:HBH39_12120"/>
<sequence>MESNKISLISLIVALMLCFICYYPALFAPFYIDDFGSIVNNQKLFQLNLMELFQVYGMRFVGYLSFALNGNLFEQLEPSHFRVVNLIIHFLVSTFVFFVIRKLIRINKHLSNTGNQQLILFYLPFVLSILYLIHPLNTQAVTYVVQRLASLVALFYISSFYFYLLARTAISKKSIVFYTLLSVIMFVFAMFTKQNAVTLPLIIILSEFIFFRQGNVLKLSKIFKIVIVITSVLFLLFFLKDQIIQLLISIDNFTRETQLISRSDYAATQTLMLWDYICKFFIPVGLQLNYSNQLLGTFTEPKIIIALVGHVTMILIAFKLRSKSPLAAFGILFYYVAHLVESSIIPITDLGFEHRAYLPNIGFIIAIAGFIMMLAESFTLKAIKYALAFLTFVIVIFSITTINRNSLWSDKLAFSKNEILVSPQSVRALTMLAAEYLNRDERGNALQYYQEAINLSVANKTVSFDLLRDYIKTLYSLGQYESAGPLTTLVMKYTNAHKRKDRSELLALIAVSHREAGRLGFAKGLLLQATKLDPDNGYAHHQLATVLWNMGQREEAMGILRRFQIKHSDDPKISSLLDQMLTIEN</sequence>
<keyword evidence="1" id="KW-0677">Repeat</keyword>
<feature type="transmembrane region" description="Helical" evidence="4">
    <location>
        <begin position="327"/>
        <end position="345"/>
    </location>
</feature>
<feature type="transmembrane region" description="Helical" evidence="4">
    <location>
        <begin position="357"/>
        <end position="375"/>
    </location>
</feature>
<feature type="transmembrane region" description="Helical" evidence="4">
    <location>
        <begin position="303"/>
        <end position="320"/>
    </location>
</feature>
<name>A0A6G9QL72_9GAMM</name>
<keyword evidence="2 3" id="KW-0802">TPR repeat</keyword>
<dbReference type="PROSITE" id="PS50005">
    <property type="entry name" value="TPR"/>
    <property type="match status" value="1"/>
</dbReference>
<keyword evidence="4" id="KW-1133">Transmembrane helix</keyword>
<feature type="transmembrane region" description="Helical" evidence="4">
    <location>
        <begin position="222"/>
        <end position="239"/>
    </location>
</feature>
<gene>
    <name evidence="5" type="ORF">HBH39_12120</name>
</gene>
<feature type="transmembrane region" description="Helical" evidence="4">
    <location>
        <begin position="44"/>
        <end position="66"/>
    </location>
</feature>
<dbReference type="SUPFAM" id="SSF48452">
    <property type="entry name" value="TPR-like"/>
    <property type="match status" value="1"/>
</dbReference>
<evidence type="ECO:0000313" key="6">
    <source>
        <dbReference type="Proteomes" id="UP000502608"/>
    </source>
</evidence>
<dbReference type="Proteomes" id="UP000502608">
    <property type="component" value="Chromosome"/>
</dbReference>
<keyword evidence="6" id="KW-1185">Reference proteome</keyword>
<evidence type="ECO:0000256" key="1">
    <source>
        <dbReference type="ARBA" id="ARBA00022737"/>
    </source>
</evidence>
<feature type="transmembrane region" description="Helical" evidence="4">
    <location>
        <begin position="197"/>
        <end position="215"/>
    </location>
</feature>
<accession>A0A6G9QL72</accession>
<dbReference type="Gene3D" id="1.25.40.10">
    <property type="entry name" value="Tetratricopeptide repeat domain"/>
    <property type="match status" value="1"/>
</dbReference>
<evidence type="ECO:0000256" key="3">
    <source>
        <dbReference type="PROSITE-ProRule" id="PRU00339"/>
    </source>
</evidence>
<dbReference type="PANTHER" id="PTHR44227">
    <property type="match status" value="1"/>
</dbReference>
<feature type="transmembrane region" description="Helical" evidence="4">
    <location>
        <begin position="6"/>
        <end position="32"/>
    </location>
</feature>
<keyword evidence="4" id="KW-0812">Transmembrane</keyword>
<feature type="transmembrane region" description="Helical" evidence="4">
    <location>
        <begin position="382"/>
        <end position="402"/>
    </location>
</feature>
<dbReference type="SMART" id="SM00028">
    <property type="entry name" value="TPR"/>
    <property type="match status" value="3"/>
</dbReference>
<feature type="transmembrane region" description="Helical" evidence="4">
    <location>
        <begin position="116"/>
        <end position="134"/>
    </location>
</feature>
<organism evidence="5 6">
    <name type="scientific">Shewanella aestuarii</name>
    <dbReference type="NCBI Taxonomy" id="1028752"/>
    <lineage>
        <taxon>Bacteria</taxon>
        <taxon>Pseudomonadati</taxon>
        <taxon>Pseudomonadota</taxon>
        <taxon>Gammaproteobacteria</taxon>
        <taxon>Alteromonadales</taxon>
        <taxon>Shewanellaceae</taxon>
        <taxon>Shewanella</taxon>
    </lineage>
</organism>
<dbReference type="InterPro" id="IPR011990">
    <property type="entry name" value="TPR-like_helical_dom_sf"/>
</dbReference>
<evidence type="ECO:0000256" key="2">
    <source>
        <dbReference type="ARBA" id="ARBA00022803"/>
    </source>
</evidence>
<dbReference type="AlphaFoldDB" id="A0A6G9QL72"/>
<dbReference type="PANTHER" id="PTHR44227:SF3">
    <property type="entry name" value="PROTEIN O-MANNOSYL-TRANSFERASE TMTC4"/>
    <property type="match status" value="1"/>
</dbReference>